<protein>
    <recommendedName>
        <fullName evidence="6">DNA (cytosine-5-)-methyltransferase</fullName>
    </recommendedName>
</protein>
<evidence type="ECO:0000256" key="3">
    <source>
        <dbReference type="SAM" id="MobiDB-lite"/>
    </source>
</evidence>
<keyword evidence="1" id="KW-0489">Methyltransferase</keyword>
<gene>
    <name evidence="4" type="ORF">SCF082_LOCUS32763</name>
</gene>
<keyword evidence="5" id="KW-1185">Reference proteome</keyword>
<evidence type="ECO:0000313" key="4">
    <source>
        <dbReference type="EMBL" id="CAK9063191.1"/>
    </source>
</evidence>
<sequence>MFSEGKKWAPGLRGCEREGGQSLAGSLLAVATHAQCIEAMPVARAVDTLSASEDDLEVAEHHKRPAAKKLAMKANVRVSQRTPKAKAGLKKRSCLSMKTKTKLQKLRLLGHHGFLPSKISLQVAKGLPHCGLVSKGAQTVVPYKVVFAQANPLSWKCVQRNRKGVIKKDLKAKLFTGTKVFKTWASIRCFSATTSAAKSSVSERGITDQANRIKYGTQYQQACHMAGVCLGRHLTPATAEWFSGLPSGWTSSAVGAVNVLDFRRQFPYAATTEGKLPIVSLFSGICGLELGVSRWMYATDLVECDQDCTTVLRQRMAEGLLHKAVIHPDVCKFSAKETGACGVTAGFPCQGVSSAGLQNGLGDERTKLIEEVWRVFDTLPRQLFLLLENVGALLSKEKQCRALLHYILKAAKRSLDVHWATTRLTNVGLPDRAPVYVVISACVDTCPCQASRARVFLLLAARGESLWEDYICPEVETHCRAWNPIAQQPMYKWLSQEQSKKDKVRLNMCGNMVVPCQATLAFESLLTMRRAAQHL</sequence>
<reference evidence="4 5" key="1">
    <citation type="submission" date="2024-02" db="EMBL/GenBank/DDBJ databases">
        <authorList>
            <person name="Chen Y."/>
            <person name="Shah S."/>
            <person name="Dougan E. K."/>
            <person name="Thang M."/>
            <person name="Chan C."/>
        </authorList>
    </citation>
    <scope>NUCLEOTIDE SEQUENCE [LARGE SCALE GENOMIC DNA]</scope>
</reference>
<organism evidence="4 5">
    <name type="scientific">Durusdinium trenchii</name>
    <dbReference type="NCBI Taxonomy" id="1381693"/>
    <lineage>
        <taxon>Eukaryota</taxon>
        <taxon>Sar</taxon>
        <taxon>Alveolata</taxon>
        <taxon>Dinophyceae</taxon>
        <taxon>Suessiales</taxon>
        <taxon>Symbiodiniaceae</taxon>
        <taxon>Durusdinium</taxon>
    </lineage>
</organism>
<dbReference type="Proteomes" id="UP001642464">
    <property type="component" value="Unassembled WGS sequence"/>
</dbReference>
<evidence type="ECO:0008006" key="6">
    <source>
        <dbReference type="Google" id="ProtNLM"/>
    </source>
</evidence>
<dbReference type="SUPFAM" id="SSF53335">
    <property type="entry name" value="S-adenosyl-L-methionine-dependent methyltransferases"/>
    <property type="match status" value="1"/>
</dbReference>
<proteinExistence type="predicted"/>
<feature type="compositionally biased region" description="Basic residues" evidence="3">
    <location>
        <begin position="61"/>
        <end position="71"/>
    </location>
</feature>
<dbReference type="Gene3D" id="3.40.50.150">
    <property type="entry name" value="Vaccinia Virus protein VP39"/>
    <property type="match status" value="1"/>
</dbReference>
<feature type="region of interest" description="Disordered" evidence="3">
    <location>
        <begin position="58"/>
        <end position="83"/>
    </location>
</feature>
<dbReference type="InterPro" id="IPR001525">
    <property type="entry name" value="C5_MeTfrase"/>
</dbReference>
<keyword evidence="2" id="KW-0808">Transferase</keyword>
<dbReference type="EMBL" id="CAXAMM010028646">
    <property type="protein sequence ID" value="CAK9063191.1"/>
    <property type="molecule type" value="Genomic_DNA"/>
</dbReference>
<evidence type="ECO:0000256" key="1">
    <source>
        <dbReference type="ARBA" id="ARBA00022603"/>
    </source>
</evidence>
<comment type="caution">
    <text evidence="4">The sequence shown here is derived from an EMBL/GenBank/DDBJ whole genome shotgun (WGS) entry which is preliminary data.</text>
</comment>
<name>A0ABP0NHD7_9DINO</name>
<dbReference type="Pfam" id="PF00145">
    <property type="entry name" value="DNA_methylase"/>
    <property type="match status" value="1"/>
</dbReference>
<evidence type="ECO:0000256" key="2">
    <source>
        <dbReference type="ARBA" id="ARBA00022679"/>
    </source>
</evidence>
<evidence type="ECO:0000313" key="5">
    <source>
        <dbReference type="Proteomes" id="UP001642464"/>
    </source>
</evidence>
<dbReference type="InterPro" id="IPR029063">
    <property type="entry name" value="SAM-dependent_MTases_sf"/>
</dbReference>
<accession>A0ABP0NHD7</accession>